<dbReference type="SUPFAM" id="SSF52518">
    <property type="entry name" value="Thiamin diphosphate-binding fold (THDP-binding)"/>
    <property type="match status" value="1"/>
</dbReference>
<accession>A0ABR7NLG4</accession>
<dbReference type="Pfam" id="PF00456">
    <property type="entry name" value="Transketolase_N"/>
    <property type="match status" value="1"/>
</dbReference>
<keyword evidence="6" id="KW-1185">Reference proteome</keyword>
<reference evidence="5 6" key="1">
    <citation type="submission" date="2020-08" db="EMBL/GenBank/DDBJ databases">
        <title>Genome public.</title>
        <authorList>
            <person name="Liu C."/>
            <person name="Sun Q."/>
        </authorList>
    </citation>
    <scope>NUCLEOTIDE SEQUENCE [LARGE SCALE GENOMIC DNA]</scope>
    <source>
        <strain evidence="5 6">BX1</strain>
    </source>
</reference>
<dbReference type="InterPro" id="IPR005474">
    <property type="entry name" value="Transketolase_N"/>
</dbReference>
<sequence>MGYTTNDIARIREKAREIRRDSISMIHLAGAGHPGGSLSAADLIAALYFKELRIDPRNPQWPDRDRFILSKGHCCPALYAALCGRGYFGREQLETLREYHSMLQGHPDMRKTPGLDMSSGSLGNGLSCGLGMAMAARWKQKDYRVYVLLGDGECEEGEVWEAAMAAAHHHMSQLTAIVDINGLQLTGPTQEVMNLGDLAAKFRAFGWNTSEINGHDVEQILRALDYARETDGPTAILAHTVKGKGVSFMENRVEWHGKAPSDQEAARAIEEIMRA</sequence>
<evidence type="ECO:0000256" key="2">
    <source>
        <dbReference type="ARBA" id="ARBA00007131"/>
    </source>
</evidence>
<comment type="caution">
    <text evidence="5">The sequence shown here is derived from an EMBL/GenBank/DDBJ whole genome shotgun (WGS) entry which is preliminary data.</text>
</comment>
<dbReference type="CDD" id="cd02012">
    <property type="entry name" value="TPP_TK"/>
    <property type="match status" value="1"/>
</dbReference>
<comment type="cofactor">
    <cofactor evidence="1">
        <name>thiamine diphosphate</name>
        <dbReference type="ChEBI" id="CHEBI:58937"/>
    </cofactor>
</comment>
<dbReference type="PANTHER" id="PTHR47514:SF1">
    <property type="entry name" value="TRANSKETOLASE N-TERMINAL SECTION-RELATED"/>
    <property type="match status" value="1"/>
</dbReference>
<dbReference type="Gene3D" id="3.40.50.970">
    <property type="match status" value="1"/>
</dbReference>
<protein>
    <submittedName>
        <fullName evidence="5">Transketolase</fullName>
    </submittedName>
</protein>
<organism evidence="5 6">
    <name type="scientific">Yanshouia hominis</name>
    <dbReference type="NCBI Taxonomy" id="2763673"/>
    <lineage>
        <taxon>Bacteria</taxon>
        <taxon>Bacillati</taxon>
        <taxon>Bacillota</taxon>
        <taxon>Clostridia</taxon>
        <taxon>Eubacteriales</taxon>
        <taxon>Oscillospiraceae</taxon>
        <taxon>Yanshouia</taxon>
    </lineage>
</organism>
<evidence type="ECO:0000313" key="6">
    <source>
        <dbReference type="Proteomes" id="UP000658131"/>
    </source>
</evidence>
<evidence type="ECO:0000256" key="1">
    <source>
        <dbReference type="ARBA" id="ARBA00001964"/>
    </source>
</evidence>
<proteinExistence type="inferred from homology"/>
<dbReference type="Proteomes" id="UP000658131">
    <property type="component" value="Unassembled WGS sequence"/>
</dbReference>
<dbReference type="EMBL" id="JACRTB010000025">
    <property type="protein sequence ID" value="MBC8577247.1"/>
    <property type="molecule type" value="Genomic_DNA"/>
</dbReference>
<dbReference type="InterPro" id="IPR029061">
    <property type="entry name" value="THDP-binding"/>
</dbReference>
<gene>
    <name evidence="5" type="ORF">H8717_12620</name>
</gene>
<keyword evidence="3" id="KW-0786">Thiamine pyrophosphate</keyword>
<dbReference type="RefSeq" id="WP_262400710.1">
    <property type="nucleotide sequence ID" value="NZ_JACRTB010000025.1"/>
</dbReference>
<name>A0ABR7NLG4_9FIRM</name>
<evidence type="ECO:0000313" key="5">
    <source>
        <dbReference type="EMBL" id="MBC8577247.1"/>
    </source>
</evidence>
<dbReference type="PANTHER" id="PTHR47514">
    <property type="entry name" value="TRANSKETOLASE N-TERMINAL SECTION-RELATED"/>
    <property type="match status" value="1"/>
</dbReference>
<comment type="similarity">
    <text evidence="2">Belongs to the transketolase family.</text>
</comment>
<feature type="domain" description="Transketolase N-terminal" evidence="4">
    <location>
        <begin position="15"/>
        <end position="267"/>
    </location>
</feature>
<evidence type="ECO:0000259" key="4">
    <source>
        <dbReference type="Pfam" id="PF00456"/>
    </source>
</evidence>
<evidence type="ECO:0000256" key="3">
    <source>
        <dbReference type="ARBA" id="ARBA00023052"/>
    </source>
</evidence>